<proteinExistence type="predicted"/>
<feature type="compositionally biased region" description="Polar residues" evidence="1">
    <location>
        <begin position="585"/>
        <end position="619"/>
    </location>
</feature>
<feature type="region of interest" description="Disordered" evidence="1">
    <location>
        <begin position="947"/>
        <end position="984"/>
    </location>
</feature>
<evidence type="ECO:0000313" key="5">
    <source>
        <dbReference type="EMBL" id="KAL3424325.1"/>
    </source>
</evidence>
<evidence type="ECO:0000313" key="6">
    <source>
        <dbReference type="Proteomes" id="UP001629113"/>
    </source>
</evidence>
<evidence type="ECO:0000256" key="1">
    <source>
        <dbReference type="SAM" id="MobiDB-lite"/>
    </source>
</evidence>
<gene>
    <name evidence="5" type="ORF">PVAG01_03606</name>
</gene>
<dbReference type="EMBL" id="JBFCZG010000003">
    <property type="protein sequence ID" value="KAL3424325.1"/>
    <property type="molecule type" value="Genomic_DNA"/>
</dbReference>
<dbReference type="SUPFAM" id="SSF49313">
    <property type="entry name" value="Cadherin-like"/>
    <property type="match status" value="4"/>
</dbReference>
<keyword evidence="2" id="KW-1133">Transmembrane helix</keyword>
<dbReference type="Proteomes" id="UP001629113">
    <property type="component" value="Unassembled WGS sequence"/>
</dbReference>
<evidence type="ECO:0000259" key="4">
    <source>
        <dbReference type="SMART" id="SM00736"/>
    </source>
</evidence>
<comment type="caution">
    <text evidence="5">The sequence shown here is derived from an EMBL/GenBank/DDBJ whole genome shotgun (WGS) entry which is preliminary data.</text>
</comment>
<feature type="region of interest" description="Disordered" evidence="1">
    <location>
        <begin position="571"/>
        <end position="634"/>
    </location>
</feature>
<feature type="transmembrane region" description="Helical" evidence="2">
    <location>
        <begin position="465"/>
        <end position="489"/>
    </location>
</feature>
<keyword evidence="2" id="KW-0812">Transmembrane</keyword>
<sequence length="1098" mass="119158">MALLRLNLAVSILAFLVDATPVIDYPINAQVPPVARISQPFSYSFSSSTFSSTSPITYSLSGGPAWLSLDSSRRTISGTPNRSDIGSDVVTGVPIDITATDATGSVTLDATLVISTNPAPVVRIPTTNQLSSLENFVAPSKLLYHPSTPFSFNFDAETFLDNATGLNYYAVSQNNTPLPSWVTFNSESLSFSGETPDAQSLIQPPQVFGFRLVASDVEGFLGASVTFEIEVGIHLFAFSDAALQINATTGDDITFDGLSNNLQLDGTSPNSSSLLSVIATTPSWLTFNNKTLSLTGVAPTESTTYNVTVQATDIYGDVANASVYIEIQAEIFSGQIGPLNATIGEPFSFSFGDYLTNSSDVNLTAQLSPSTQWLSFDSANFTLAGQVPANIEETNVNVTLVAVSRSTNRSASESFELSIITAPVQSTTSALPSSTSSLSSSLTASATSTNEAIPAKARKGLSAGIIAAIVVPIAVVFIAIIACICFCLWRRSRSRRRPGSPSKSDISAPIEARSSDDAHASTTSHTQLPEKLRAETSGFVVDRSSTRYTYLPRGGIKRNFDGTIRRSQTMSIISDVQEPPDIRDSQSSTNKWRSYSENALSKTEGSWRSTQGSSSNQDSAYPMIGSRSSSSNVVGPSNNYSIIRHYSNYSRKGRARRSTYRGSAENYPRDSNHSLRPATGHSILNMADTSISSTPLDNFSVPSDQSSVQQTPEIAYKAGRPTREVDSSKRYSRFFPGDRRISGVGHGARESMSQSIENFTKRRSVGHGRDWIPTAGSSGAFSHELARDPTWKNLHLSDDSNANYRGSAASNMTVSTDLLYPGDQQRMSIKQVPVSPVASSFVELSGSSITSRPRSRRTIGESPFFGGGGSSRFSRKSSRKLKERLYNPSSIVLEEQTASSQQDLEESIMHSLRRQSDAPRDSFGISYGTAREGTERLRSFVNTRLGRTGTQNSMTSNMSRDSRFESANPSAYSHDPEIPGSRDGVMIEDEDWEDYLPEEYSEESWEQHYSPHRDSRGNIIEYAAEDSSPHLELAAEQAAVKPQVLRQDNEAMHLTDIGPNARVVPGAGRRPVSVGTNWKRESSQSADHIEQEDYKTYI</sequence>
<dbReference type="Gene3D" id="2.60.40.10">
    <property type="entry name" value="Immunoglobulins"/>
    <property type="match status" value="4"/>
</dbReference>
<feature type="region of interest" description="Disordered" evidence="1">
    <location>
        <begin position="494"/>
        <end position="531"/>
    </location>
</feature>
<feature type="region of interest" description="Disordered" evidence="1">
    <location>
        <begin position="1061"/>
        <end position="1098"/>
    </location>
</feature>
<feature type="compositionally biased region" description="Polar residues" evidence="1">
    <location>
        <begin position="948"/>
        <end position="971"/>
    </location>
</feature>
<dbReference type="InterPro" id="IPR013783">
    <property type="entry name" value="Ig-like_fold"/>
</dbReference>
<feature type="region of interest" description="Disordered" evidence="1">
    <location>
        <begin position="849"/>
        <end position="879"/>
    </location>
</feature>
<feature type="domain" description="Dystroglycan-type cadherin-like" evidence="4">
    <location>
        <begin position="136"/>
        <end position="238"/>
    </location>
</feature>
<reference evidence="5 6" key="1">
    <citation type="submission" date="2024-06" db="EMBL/GenBank/DDBJ databases">
        <title>Complete genome of Phlyctema vagabunda strain 19-DSS-EL-015.</title>
        <authorList>
            <person name="Fiorenzani C."/>
        </authorList>
    </citation>
    <scope>NUCLEOTIDE SEQUENCE [LARGE SCALE GENOMIC DNA]</scope>
    <source>
        <strain evidence="5 6">19-DSS-EL-015</strain>
    </source>
</reference>
<feature type="chain" id="PRO_5046343063" evidence="3">
    <location>
        <begin position="20"/>
        <end position="1098"/>
    </location>
</feature>
<dbReference type="InterPro" id="IPR006644">
    <property type="entry name" value="Cadg"/>
</dbReference>
<dbReference type="Pfam" id="PF05345">
    <property type="entry name" value="He_PIG"/>
    <property type="match status" value="4"/>
</dbReference>
<accession>A0ABR4PM05</accession>
<keyword evidence="2" id="KW-0472">Membrane</keyword>
<protein>
    <submittedName>
        <fullName evidence="5">Polarity establishment cellular polarization protein</fullName>
    </submittedName>
</protein>
<organism evidence="5 6">
    <name type="scientific">Phlyctema vagabunda</name>
    <dbReference type="NCBI Taxonomy" id="108571"/>
    <lineage>
        <taxon>Eukaryota</taxon>
        <taxon>Fungi</taxon>
        <taxon>Dikarya</taxon>
        <taxon>Ascomycota</taxon>
        <taxon>Pezizomycotina</taxon>
        <taxon>Leotiomycetes</taxon>
        <taxon>Helotiales</taxon>
        <taxon>Dermateaceae</taxon>
        <taxon>Phlyctema</taxon>
    </lineage>
</organism>
<keyword evidence="6" id="KW-1185">Reference proteome</keyword>
<feature type="compositionally biased region" description="Low complexity" evidence="1">
    <location>
        <begin position="625"/>
        <end position="634"/>
    </location>
</feature>
<keyword evidence="3" id="KW-0732">Signal</keyword>
<dbReference type="InterPro" id="IPR015919">
    <property type="entry name" value="Cadherin-like_sf"/>
</dbReference>
<evidence type="ECO:0000256" key="2">
    <source>
        <dbReference type="SAM" id="Phobius"/>
    </source>
</evidence>
<name>A0ABR4PM05_9HELO</name>
<feature type="compositionally biased region" description="Basic and acidic residues" evidence="1">
    <location>
        <begin position="1078"/>
        <end position="1098"/>
    </location>
</feature>
<feature type="domain" description="Dystroglycan-type cadherin-like" evidence="4">
    <location>
        <begin position="22"/>
        <end position="123"/>
    </location>
</feature>
<dbReference type="SMART" id="SM00736">
    <property type="entry name" value="CADG"/>
    <property type="match status" value="3"/>
</dbReference>
<feature type="signal peptide" evidence="3">
    <location>
        <begin position="1"/>
        <end position="19"/>
    </location>
</feature>
<evidence type="ECO:0000256" key="3">
    <source>
        <dbReference type="SAM" id="SignalP"/>
    </source>
</evidence>
<feature type="domain" description="Dystroglycan-type cadherin-like" evidence="4">
    <location>
        <begin position="331"/>
        <end position="426"/>
    </location>
</feature>